<dbReference type="Pfam" id="PF00781">
    <property type="entry name" value="DAGK_cat"/>
    <property type="match status" value="1"/>
</dbReference>
<protein>
    <submittedName>
        <fullName evidence="2">Diacylglycerol kinase</fullName>
    </submittedName>
</protein>
<sequence>MAYWLVDSPSSGNGGRNSAFWEPYLKECGIENLTCCRLDESAQWCGLVSESDCLLAAGGDGSVNAVAALCLKTGATLGVLPSGTANDFARNLGIPNKPEDVARLVAEGVVQRVDVADVGDGICLNVAHVGLGTLPSRQVSAPAKKSLGRFSYLATLFRKLGAQRGFYARITTDKSVLEGRWLSVAIATGAYFGGGHEIPEACANDGLLDVIAVRPRPLLQLLLAFVMVRLNRKTPDRTSTVVQVKGTRCEVQTNKPKTVTVDGDIAGKTPISMHCRAGVLKVIGRRVVHTGKPERGT</sequence>
<keyword evidence="3" id="KW-1185">Reference proteome</keyword>
<dbReference type="AlphaFoldDB" id="A0A2T1KKQ6"/>
<dbReference type="GO" id="GO:0005829">
    <property type="term" value="C:cytosol"/>
    <property type="evidence" value="ECO:0007669"/>
    <property type="project" value="TreeGrafter"/>
</dbReference>
<dbReference type="NCBIfam" id="TIGR00147">
    <property type="entry name" value="YegS/Rv2252/BmrU family lipid kinase"/>
    <property type="match status" value="1"/>
</dbReference>
<dbReference type="PROSITE" id="PS50146">
    <property type="entry name" value="DAGK"/>
    <property type="match status" value="1"/>
</dbReference>
<dbReference type="GO" id="GO:0019242">
    <property type="term" value="P:methylglyoxal biosynthetic process"/>
    <property type="evidence" value="ECO:0007669"/>
    <property type="project" value="InterPro"/>
</dbReference>
<evidence type="ECO:0000313" key="3">
    <source>
        <dbReference type="Proteomes" id="UP000239866"/>
    </source>
</evidence>
<dbReference type="InterPro" id="IPR017438">
    <property type="entry name" value="ATP-NAD_kinase_N"/>
</dbReference>
<organism evidence="2 3">
    <name type="scientific">Marinobacter fuscus</name>
    <dbReference type="NCBI Taxonomy" id="2109942"/>
    <lineage>
        <taxon>Bacteria</taxon>
        <taxon>Pseudomonadati</taxon>
        <taxon>Pseudomonadota</taxon>
        <taxon>Gammaproteobacteria</taxon>
        <taxon>Pseudomonadales</taxon>
        <taxon>Marinobacteraceae</taxon>
        <taxon>Marinobacter</taxon>
    </lineage>
</organism>
<gene>
    <name evidence="2" type="ORF">C7H09_07180</name>
</gene>
<proteinExistence type="predicted"/>
<dbReference type="InterPro" id="IPR004363">
    <property type="entry name" value="Methylgl_synth"/>
</dbReference>
<dbReference type="PANTHER" id="PTHR30492:SF0">
    <property type="entry name" value="METHYLGLYOXAL SYNTHASE"/>
    <property type="match status" value="1"/>
</dbReference>
<dbReference type="PANTHER" id="PTHR30492">
    <property type="entry name" value="METHYLGLYOXAL SYNTHASE"/>
    <property type="match status" value="1"/>
</dbReference>
<accession>A0A2T1KKQ6</accession>
<dbReference type="GO" id="GO:0008654">
    <property type="term" value="P:phospholipid biosynthetic process"/>
    <property type="evidence" value="ECO:0007669"/>
    <property type="project" value="InterPro"/>
</dbReference>
<dbReference type="Proteomes" id="UP000239866">
    <property type="component" value="Unassembled WGS sequence"/>
</dbReference>
<dbReference type="InterPro" id="IPR005218">
    <property type="entry name" value="Diacylglycerol/lipid_kinase"/>
</dbReference>
<dbReference type="SUPFAM" id="SSF111331">
    <property type="entry name" value="NAD kinase/diacylglycerol kinase-like"/>
    <property type="match status" value="1"/>
</dbReference>
<dbReference type="OrthoDB" id="142078at2"/>
<evidence type="ECO:0000259" key="1">
    <source>
        <dbReference type="PROSITE" id="PS50146"/>
    </source>
</evidence>
<dbReference type="GO" id="GO:0005524">
    <property type="term" value="F:ATP binding"/>
    <property type="evidence" value="ECO:0007669"/>
    <property type="project" value="InterPro"/>
</dbReference>
<dbReference type="RefSeq" id="WP_106761912.1">
    <property type="nucleotide sequence ID" value="NZ_PXNP01000023.1"/>
</dbReference>
<keyword evidence="2" id="KW-0808">Transferase</keyword>
<reference evidence="2 3" key="1">
    <citation type="submission" date="2018-03" db="EMBL/GenBank/DDBJ databases">
        <title>Marinobacter brunus sp. nov., a marine bacterium of Gamma-proteobacteria isolated from the surface seawater of the South China Sea.</title>
        <authorList>
            <person name="Cheng H."/>
            <person name="Wu Y.-H."/>
            <person name="Xamxidin M."/>
            <person name="Xu X.-W."/>
        </authorList>
    </citation>
    <scope>NUCLEOTIDE SEQUENCE [LARGE SCALE GENOMIC DNA]</scope>
    <source>
        <strain evidence="2 3">NH169-3</strain>
    </source>
</reference>
<dbReference type="InterPro" id="IPR045540">
    <property type="entry name" value="YegS/DAGK_C"/>
</dbReference>
<name>A0A2T1KKQ6_9GAMM</name>
<evidence type="ECO:0000313" key="2">
    <source>
        <dbReference type="EMBL" id="PSF10711.1"/>
    </source>
</evidence>
<dbReference type="Gene3D" id="3.40.50.10330">
    <property type="entry name" value="Probable inorganic polyphosphate/atp-NAD kinase, domain 1"/>
    <property type="match status" value="1"/>
</dbReference>
<dbReference type="Pfam" id="PF19279">
    <property type="entry name" value="YegS_C"/>
    <property type="match status" value="1"/>
</dbReference>
<feature type="domain" description="DAGKc" evidence="1">
    <location>
        <begin position="52"/>
        <end position="122"/>
    </location>
</feature>
<dbReference type="Gene3D" id="2.60.200.40">
    <property type="match status" value="1"/>
</dbReference>
<comment type="caution">
    <text evidence="2">The sequence shown here is derived from an EMBL/GenBank/DDBJ whole genome shotgun (WGS) entry which is preliminary data.</text>
</comment>
<dbReference type="InterPro" id="IPR001206">
    <property type="entry name" value="Diacylglycerol_kinase_cat_dom"/>
</dbReference>
<keyword evidence="2" id="KW-0418">Kinase</keyword>
<dbReference type="InterPro" id="IPR016064">
    <property type="entry name" value="NAD/diacylglycerol_kinase_sf"/>
</dbReference>
<dbReference type="SMART" id="SM00046">
    <property type="entry name" value="DAGKc"/>
    <property type="match status" value="1"/>
</dbReference>
<dbReference type="GO" id="GO:0008929">
    <property type="term" value="F:methylglyoxal synthase activity"/>
    <property type="evidence" value="ECO:0007669"/>
    <property type="project" value="InterPro"/>
</dbReference>
<dbReference type="GO" id="GO:0016301">
    <property type="term" value="F:kinase activity"/>
    <property type="evidence" value="ECO:0007669"/>
    <property type="project" value="UniProtKB-KW"/>
</dbReference>
<dbReference type="EMBL" id="PXNP01000023">
    <property type="protein sequence ID" value="PSF10711.1"/>
    <property type="molecule type" value="Genomic_DNA"/>
</dbReference>